<gene>
    <name evidence="1" type="ORF">EUGRSUZ_K02449</name>
</gene>
<protein>
    <submittedName>
        <fullName evidence="1">Uncharacterized protein</fullName>
    </submittedName>
</protein>
<proteinExistence type="predicted"/>
<dbReference type="InParanoid" id="A0A059A633"/>
<organism evidence="1">
    <name type="scientific">Eucalyptus grandis</name>
    <name type="common">Flooded gum</name>
    <dbReference type="NCBI Taxonomy" id="71139"/>
    <lineage>
        <taxon>Eukaryota</taxon>
        <taxon>Viridiplantae</taxon>
        <taxon>Streptophyta</taxon>
        <taxon>Embryophyta</taxon>
        <taxon>Tracheophyta</taxon>
        <taxon>Spermatophyta</taxon>
        <taxon>Magnoliopsida</taxon>
        <taxon>eudicotyledons</taxon>
        <taxon>Gunneridae</taxon>
        <taxon>Pentapetalae</taxon>
        <taxon>rosids</taxon>
        <taxon>malvids</taxon>
        <taxon>Myrtales</taxon>
        <taxon>Myrtaceae</taxon>
        <taxon>Myrtoideae</taxon>
        <taxon>Eucalypteae</taxon>
        <taxon>Eucalyptus</taxon>
    </lineage>
</organism>
<name>A0A059A633_EUCGR</name>
<dbReference type="EMBL" id="KK198763">
    <property type="protein sequence ID" value="KCW48810.1"/>
    <property type="molecule type" value="Genomic_DNA"/>
</dbReference>
<evidence type="ECO:0000313" key="1">
    <source>
        <dbReference type="EMBL" id="KCW48810.1"/>
    </source>
</evidence>
<accession>A0A059A633</accession>
<reference evidence="1" key="1">
    <citation type="submission" date="2013-07" db="EMBL/GenBank/DDBJ databases">
        <title>The genome of Eucalyptus grandis.</title>
        <authorList>
            <person name="Schmutz J."/>
            <person name="Hayes R."/>
            <person name="Myburg A."/>
            <person name="Tuskan G."/>
            <person name="Grattapaglia D."/>
            <person name="Rokhsar D.S."/>
        </authorList>
    </citation>
    <scope>NUCLEOTIDE SEQUENCE</scope>
    <source>
        <tissue evidence="1">Leaf extractions</tissue>
    </source>
</reference>
<dbReference type="Gramene" id="KCW48810">
    <property type="protein sequence ID" value="KCW48810"/>
    <property type="gene ID" value="EUGRSUZ_K02449"/>
</dbReference>
<sequence length="79" mass="9267">MDLCRRKLSIKSTCLSIFLTRFGKSTPAKDLDPRKESKRQQKSRNTYAYVNEPPQIVQSQTYPVNINIHRLCTKKARRI</sequence>
<dbReference type="AlphaFoldDB" id="A0A059A633"/>